<dbReference type="Pfam" id="PF08813">
    <property type="entry name" value="Phage_tail_3"/>
    <property type="match status" value="1"/>
</dbReference>
<dbReference type="AlphaFoldDB" id="A0A0F4T3I2"/>
<reference evidence="1 2" key="1">
    <citation type="submission" date="2015-03" db="EMBL/GenBank/DDBJ databases">
        <title>Comparative genomics of Pseudomonas insights into diversity of traits involved in vanlence and defense.</title>
        <authorList>
            <person name="Qin Y."/>
        </authorList>
    </citation>
    <scope>NUCLEOTIDE SEQUENCE [LARGE SCALE GENOMIC DNA]</scope>
    <source>
        <strain evidence="1 2">C3</strain>
    </source>
</reference>
<dbReference type="InterPro" id="IPR014918">
    <property type="entry name" value="Phage_tail_3"/>
</dbReference>
<dbReference type="EMBL" id="LACD01000029">
    <property type="protein sequence ID" value="KJZ38943.1"/>
    <property type="molecule type" value="Genomic_DNA"/>
</dbReference>
<comment type="caution">
    <text evidence="1">The sequence shown here is derived from an EMBL/GenBank/DDBJ whole genome shotgun (WGS) entry which is preliminary data.</text>
</comment>
<evidence type="ECO:0000313" key="1">
    <source>
        <dbReference type="EMBL" id="KJZ38943.1"/>
    </source>
</evidence>
<gene>
    <name evidence="1" type="ORF">VC34_22770</name>
</gene>
<evidence type="ECO:0000313" key="2">
    <source>
        <dbReference type="Proteomes" id="UP000033500"/>
    </source>
</evidence>
<name>A0A0F4T3I2_PSEFL</name>
<dbReference type="Proteomes" id="UP000033500">
    <property type="component" value="Unassembled WGS sequence"/>
</dbReference>
<proteinExistence type="predicted"/>
<protein>
    <submittedName>
        <fullName evidence="1">Phage tail protein</fullName>
    </submittedName>
</protein>
<organism evidence="1 2">
    <name type="scientific">Pseudomonas fluorescens</name>
    <dbReference type="NCBI Taxonomy" id="294"/>
    <lineage>
        <taxon>Bacteria</taxon>
        <taxon>Pseudomonadati</taxon>
        <taxon>Pseudomonadota</taxon>
        <taxon>Gammaproteobacteria</taxon>
        <taxon>Pseudomonadales</taxon>
        <taxon>Pseudomonadaceae</taxon>
        <taxon>Pseudomonas</taxon>
    </lineage>
</organism>
<sequence length="215" mass="22780">MAVFLPNGSTAAIAASYDTPIIFTAITNATEAVVSSAGHDLEAGDFVEVTSGWARLNNRVARVKTATTDSFVLESVNTLNAARFIAGAGGGSVRKILTWVPLSQVTESSKSGGEQQNVTYSFLEEDDEHQIPTSKSALSFTLTMADDPALPHNDVLLEADDDKKPRAVRVNLASGGVIAYNAYASFDNVPSMTKNNIMAVTAVFAVVAKFIRYAA</sequence>
<dbReference type="PATRIC" id="fig|294.131.peg.3468"/>
<dbReference type="RefSeq" id="WP_046048547.1">
    <property type="nucleotide sequence ID" value="NZ_LACD01000029.1"/>
</dbReference>
<accession>A0A0F4T3I2</accession>